<feature type="domain" description="Nudix hydrolase" evidence="9">
    <location>
        <begin position="50"/>
        <end position="179"/>
    </location>
</feature>
<sequence length="203" mass="23133">MDKIENWAEKSAWLKEIPHNSKQVYKGVLLDAWQDEVILPDHSLSKREYIRHPGASVVLPVFDNGDVLLLGQYRYPVKQALLEVPAGKLDAGEPPEVTARRELTEETGLTCQNLHYVGFFHPCIGYSDEVIHLFAAWNLTVGRDNMDDDEFLTHFRLPFRQAVEMVHAGEITDSKTIVSLLRTQAWWHAHGPFKLSETNQSGE</sequence>
<evidence type="ECO:0000256" key="8">
    <source>
        <dbReference type="RuleBase" id="RU003476"/>
    </source>
</evidence>
<dbReference type="PROSITE" id="PS51462">
    <property type="entry name" value="NUDIX"/>
    <property type="match status" value="1"/>
</dbReference>
<dbReference type="Pfam" id="PF00293">
    <property type="entry name" value="NUDIX"/>
    <property type="match status" value="1"/>
</dbReference>
<dbReference type="RefSeq" id="WP_240644802.1">
    <property type="nucleotide sequence ID" value="NZ_CP027806.1"/>
</dbReference>
<dbReference type="PRINTS" id="PR00502">
    <property type="entry name" value="NUDIXFAMILY"/>
</dbReference>
<dbReference type="InterPro" id="IPR020084">
    <property type="entry name" value="NUDIX_hydrolase_CS"/>
</dbReference>
<evidence type="ECO:0000256" key="5">
    <source>
        <dbReference type="ARBA" id="ARBA00022801"/>
    </source>
</evidence>
<dbReference type="AlphaFoldDB" id="A0A345UGC6"/>
<evidence type="ECO:0000256" key="1">
    <source>
        <dbReference type="ARBA" id="ARBA00000847"/>
    </source>
</evidence>
<comment type="cofactor">
    <cofactor evidence="2">
        <name>Mg(2+)</name>
        <dbReference type="ChEBI" id="CHEBI:18420"/>
    </cofactor>
</comment>
<dbReference type="PANTHER" id="PTHR11839:SF18">
    <property type="entry name" value="NUDIX HYDROLASE DOMAIN-CONTAINING PROTEIN"/>
    <property type="match status" value="1"/>
</dbReference>
<name>A0A345UGC6_9BACT</name>
<comment type="similarity">
    <text evidence="3">Belongs to the Nudix hydrolase family. NudK subfamily.</text>
</comment>
<keyword evidence="5 8" id="KW-0378">Hydrolase</keyword>
<evidence type="ECO:0000256" key="2">
    <source>
        <dbReference type="ARBA" id="ARBA00001946"/>
    </source>
</evidence>
<evidence type="ECO:0000256" key="7">
    <source>
        <dbReference type="ARBA" id="ARBA00032272"/>
    </source>
</evidence>
<dbReference type="InterPro" id="IPR020476">
    <property type="entry name" value="Nudix_hydrolase"/>
</dbReference>
<dbReference type="InterPro" id="IPR015797">
    <property type="entry name" value="NUDIX_hydrolase-like_dom_sf"/>
</dbReference>
<dbReference type="PANTHER" id="PTHR11839">
    <property type="entry name" value="UDP/ADP-SUGAR PYROPHOSPHATASE"/>
    <property type="match status" value="1"/>
</dbReference>
<evidence type="ECO:0000259" key="9">
    <source>
        <dbReference type="PROSITE" id="PS51462"/>
    </source>
</evidence>
<dbReference type="SUPFAM" id="SSF55811">
    <property type="entry name" value="Nudix"/>
    <property type="match status" value="1"/>
</dbReference>
<evidence type="ECO:0000313" key="11">
    <source>
        <dbReference type="Proteomes" id="UP000254808"/>
    </source>
</evidence>
<dbReference type="InterPro" id="IPR000086">
    <property type="entry name" value="NUDIX_hydrolase_dom"/>
</dbReference>
<dbReference type="PROSITE" id="PS00893">
    <property type="entry name" value="NUDIX_BOX"/>
    <property type="match status" value="1"/>
</dbReference>
<dbReference type="Proteomes" id="UP000254808">
    <property type="component" value="Chromosome"/>
</dbReference>
<protein>
    <recommendedName>
        <fullName evidence="4">GDP-mannose pyrophosphatase</fullName>
    </recommendedName>
    <alternativeName>
        <fullName evidence="6">GDP-mannose hydrolase</fullName>
    </alternativeName>
    <alternativeName>
        <fullName evidence="7">GDPMK</fullName>
    </alternativeName>
</protein>
<dbReference type="GO" id="GO:0019693">
    <property type="term" value="P:ribose phosphate metabolic process"/>
    <property type="evidence" value="ECO:0007669"/>
    <property type="project" value="TreeGrafter"/>
</dbReference>
<dbReference type="KEGG" id="cprv:CYPRO_0240"/>
<evidence type="ECO:0000313" key="10">
    <source>
        <dbReference type="EMBL" id="AXI99527.1"/>
    </source>
</evidence>
<gene>
    <name evidence="10" type="ORF">CYPRO_0240</name>
</gene>
<reference evidence="10 11" key="1">
    <citation type="submission" date="2018-03" db="EMBL/GenBank/DDBJ databases">
        <title>Phenotypic and genomic properties of Cyclonatronum proteinivorum gen. nov., sp. nov., a haloalkaliphilic bacteroidete from soda lakes possessing Na+-translocating rhodopsin.</title>
        <authorList>
            <person name="Toshchakov S.V."/>
            <person name="Korzhenkov A."/>
            <person name="Samarov N.I."/>
            <person name="Kublanov I.V."/>
            <person name="Muntyan M.S."/>
            <person name="Sorokin D.Y."/>
        </authorList>
    </citation>
    <scope>NUCLEOTIDE SEQUENCE [LARGE SCALE GENOMIC DNA]</scope>
    <source>
        <strain evidence="10 11">Omega</strain>
    </source>
</reference>
<evidence type="ECO:0000256" key="4">
    <source>
        <dbReference type="ARBA" id="ARBA00016377"/>
    </source>
</evidence>
<dbReference type="GO" id="GO:0005829">
    <property type="term" value="C:cytosol"/>
    <property type="evidence" value="ECO:0007669"/>
    <property type="project" value="TreeGrafter"/>
</dbReference>
<proteinExistence type="inferred from homology"/>
<dbReference type="GO" id="GO:0016462">
    <property type="term" value="F:pyrophosphatase activity"/>
    <property type="evidence" value="ECO:0007669"/>
    <property type="project" value="UniProtKB-ARBA"/>
</dbReference>
<dbReference type="Gene3D" id="3.90.79.10">
    <property type="entry name" value="Nucleoside Triphosphate Pyrophosphohydrolase"/>
    <property type="match status" value="1"/>
</dbReference>
<organism evidence="10 11">
    <name type="scientific">Cyclonatronum proteinivorum</name>
    <dbReference type="NCBI Taxonomy" id="1457365"/>
    <lineage>
        <taxon>Bacteria</taxon>
        <taxon>Pseudomonadati</taxon>
        <taxon>Balneolota</taxon>
        <taxon>Balneolia</taxon>
        <taxon>Balneolales</taxon>
        <taxon>Cyclonatronaceae</taxon>
        <taxon>Cyclonatronum</taxon>
    </lineage>
</organism>
<dbReference type="GO" id="GO:0006753">
    <property type="term" value="P:nucleoside phosphate metabolic process"/>
    <property type="evidence" value="ECO:0007669"/>
    <property type="project" value="TreeGrafter"/>
</dbReference>
<comment type="catalytic activity">
    <reaction evidence="1">
        <text>GDP-alpha-D-mannose + H2O = alpha-D-mannose 1-phosphate + GMP + 2 H(+)</text>
        <dbReference type="Rhea" id="RHEA:27978"/>
        <dbReference type="ChEBI" id="CHEBI:15377"/>
        <dbReference type="ChEBI" id="CHEBI:15378"/>
        <dbReference type="ChEBI" id="CHEBI:57527"/>
        <dbReference type="ChEBI" id="CHEBI:58115"/>
        <dbReference type="ChEBI" id="CHEBI:58409"/>
    </reaction>
</comment>
<evidence type="ECO:0000256" key="3">
    <source>
        <dbReference type="ARBA" id="ARBA00007275"/>
    </source>
</evidence>
<evidence type="ECO:0000256" key="6">
    <source>
        <dbReference type="ARBA" id="ARBA00032162"/>
    </source>
</evidence>
<keyword evidence="11" id="KW-1185">Reference proteome</keyword>
<accession>A0A345UGC6</accession>
<dbReference type="EMBL" id="CP027806">
    <property type="protein sequence ID" value="AXI99527.1"/>
    <property type="molecule type" value="Genomic_DNA"/>
</dbReference>